<feature type="region of interest" description="Disordered" evidence="1">
    <location>
        <begin position="183"/>
        <end position="202"/>
    </location>
</feature>
<keyword evidence="4" id="KW-1185">Reference proteome</keyword>
<dbReference type="Proteomes" id="UP000218890">
    <property type="component" value="Chromosome"/>
</dbReference>
<protein>
    <submittedName>
        <fullName evidence="3">Uncharacterized protein</fullName>
    </submittedName>
</protein>
<accession>A0A0X8X9T4</accession>
<feature type="transmembrane region" description="Helical" evidence="2">
    <location>
        <begin position="6"/>
        <end position="23"/>
    </location>
</feature>
<gene>
    <name evidence="3" type="ORF">HH1059_14240</name>
</gene>
<keyword evidence="2" id="KW-0472">Membrane</keyword>
<evidence type="ECO:0000313" key="4">
    <source>
        <dbReference type="Proteomes" id="UP000218890"/>
    </source>
</evidence>
<evidence type="ECO:0000256" key="1">
    <source>
        <dbReference type="SAM" id="MobiDB-lite"/>
    </source>
</evidence>
<evidence type="ECO:0000256" key="2">
    <source>
        <dbReference type="SAM" id="Phobius"/>
    </source>
</evidence>
<dbReference type="KEGG" id="hhk:HH1059_14240"/>
<organism evidence="3 4">
    <name type="scientific">Halorhodospira halochloris</name>
    <name type="common">Ectothiorhodospira halochloris</name>
    <dbReference type="NCBI Taxonomy" id="1052"/>
    <lineage>
        <taxon>Bacteria</taxon>
        <taxon>Pseudomonadati</taxon>
        <taxon>Pseudomonadota</taxon>
        <taxon>Gammaproteobacteria</taxon>
        <taxon>Chromatiales</taxon>
        <taxon>Ectothiorhodospiraceae</taxon>
        <taxon>Halorhodospira</taxon>
    </lineage>
</organism>
<proteinExistence type="predicted"/>
<keyword evidence="2" id="KW-1133">Transmembrane helix</keyword>
<dbReference type="AlphaFoldDB" id="A0A0X8X9T4"/>
<evidence type="ECO:0000313" key="3">
    <source>
        <dbReference type="EMBL" id="BAU58131.2"/>
    </source>
</evidence>
<reference evidence="3" key="1">
    <citation type="submission" date="2016-02" db="EMBL/GenBank/DDBJ databases">
        <title>Halorhodospira halochloris DSM-1059 complete genome, version 2.</title>
        <authorList>
            <person name="Tsukatani Y."/>
        </authorList>
    </citation>
    <scope>NUCLEOTIDE SEQUENCE</scope>
    <source>
        <strain evidence="3">DSM 1059</strain>
    </source>
</reference>
<keyword evidence="2" id="KW-0812">Transmembrane</keyword>
<name>A0A0X8X9T4_HALHR</name>
<sequence length="202" mass="23346">MPMDWIETLGIPSLLVIIAGWLGKRYLDKKLEYERALYKSQIASLEGSLRENLEVHKQKLKNSEFIFREQYHAVLQLYKLKKDMVPEKRYPDMEWGDALEEMAQSANETRKQLEAFREKYFAVLSPGVVEKLESASSSCIDAELEGPDFPGTQFIDLAFNRIEECTSLLKSDFDGQRNVKFQRFERGGAQKGPPADSENERR</sequence>
<dbReference type="EMBL" id="AP017372">
    <property type="protein sequence ID" value="BAU58131.2"/>
    <property type="molecule type" value="Genomic_DNA"/>
</dbReference>